<proteinExistence type="predicted"/>
<sequence length="672" mass="79598">MKIKTIKLDKKDYRRALLTDTSPSDTPIIFTNDGLYINAHISDQNTSQFNPVDIFFKKLVSPKDDERLSNDAERAKKQIEQTYPLKYKIFKDETKLRTLSLIHPRSQYNYIEFYNQFGSVITALCQKSQFSIRAPVKIANSFYLKNETYKDVSYKSVNIETLEKEIWSKHASSYFAYKGYDRIFKLFESEDYIALEKKFNTMWSLDIANCFDSIYTHTISWAIKNKEFVKTNLNKGKQFSEELDKVIQRSNNNETNGIPIGAEFSRVFAELIFQSIDRNIIIKLKNVYGCTCKIHYEVLRYVDDYFIFAVNQDIAQHVYGVISDELAKYNLYLGDKKLSKIERPFLTSKSEMVIEAKKILKFFDEKIFADRSQNCNGDEVKSNVNYIYRPEKLIKSILDLIKSRCSESNDGYKNVAPYLISAFAKRIRRLVEIYKAEDDKESLSEFYEAIIIIMKIMFFFHNIKPSVSSSNRLATSIAIVQKFFIKESEIFLDKFKDMVMTELRNMRFSKNNVELREGFTSIEKMNVILATSDFGENYLMDEMQIKEALSNVNNYNYFFIISLLYYYKDHNVYEENRKTVECIIDEKFDASFDLEKDSELVHLFLDCMSCKYISLHFREKWYKKFLSKFSLQRQQDEIESDLSYLLTKYWFVKWEQNNMLNLLERKELRTAY</sequence>
<dbReference type="RefSeq" id="WP_001696753.1">
    <property type="nucleotide sequence ID" value="NZ_BICC01000053.1"/>
</dbReference>
<keyword evidence="2" id="KW-0548">Nucleotidyltransferase</keyword>
<evidence type="ECO:0000313" key="3">
    <source>
        <dbReference type="Proteomes" id="UP000622722"/>
    </source>
</evidence>
<dbReference type="EMBL" id="JABXPW010000003">
    <property type="protein sequence ID" value="MBA7720416.1"/>
    <property type="molecule type" value="Genomic_DNA"/>
</dbReference>
<organism evidence="2 3">
    <name type="scientific">Escherichia coli</name>
    <dbReference type="NCBI Taxonomy" id="562"/>
    <lineage>
        <taxon>Bacteria</taxon>
        <taxon>Pseudomonadati</taxon>
        <taxon>Pseudomonadota</taxon>
        <taxon>Gammaproteobacteria</taxon>
        <taxon>Enterobacterales</taxon>
        <taxon>Enterobacteriaceae</taxon>
        <taxon>Escherichia</taxon>
    </lineage>
</organism>
<protein>
    <submittedName>
        <fullName evidence="2">RNA-directed DNA polymerase</fullName>
    </submittedName>
</protein>
<gene>
    <name evidence="2" type="ORF">HV209_17745</name>
</gene>
<dbReference type="AlphaFoldDB" id="A0A8I0CCA9"/>
<keyword evidence="2" id="KW-0695">RNA-directed DNA polymerase</keyword>
<keyword evidence="2" id="KW-0808">Transferase</keyword>
<comment type="caution">
    <text evidence="2">The sequence shown here is derived from an EMBL/GenBank/DDBJ whole genome shotgun (WGS) entry which is preliminary data.</text>
</comment>
<dbReference type="NCBIfam" id="NF041748">
    <property type="entry name" value="Drt3b"/>
    <property type="match status" value="1"/>
</dbReference>
<evidence type="ECO:0000313" key="2">
    <source>
        <dbReference type="EMBL" id="MBA7720416.1"/>
    </source>
</evidence>
<dbReference type="Proteomes" id="UP000622722">
    <property type="component" value="Unassembled WGS sequence"/>
</dbReference>
<name>A0A8I0CCA9_ECOLX</name>
<evidence type="ECO:0000259" key="1">
    <source>
        <dbReference type="PROSITE" id="PS50878"/>
    </source>
</evidence>
<dbReference type="Pfam" id="PF00078">
    <property type="entry name" value="RVT_1"/>
    <property type="match status" value="1"/>
</dbReference>
<dbReference type="GO" id="GO:0003964">
    <property type="term" value="F:RNA-directed DNA polymerase activity"/>
    <property type="evidence" value="ECO:0007669"/>
    <property type="project" value="UniProtKB-KW"/>
</dbReference>
<reference evidence="2" key="1">
    <citation type="submission" date="2020-06" db="EMBL/GenBank/DDBJ databases">
        <title>REHAB project genomes.</title>
        <authorList>
            <person name="Shaw L.P."/>
        </authorList>
    </citation>
    <scope>NUCLEOTIDE SEQUENCE</scope>
    <source>
        <strain evidence="2">RHBSTW-00474</strain>
    </source>
</reference>
<dbReference type="InterPro" id="IPR000477">
    <property type="entry name" value="RT_dom"/>
</dbReference>
<accession>A0A8I0CCA9</accession>
<dbReference type="PROSITE" id="PS50878">
    <property type="entry name" value="RT_POL"/>
    <property type="match status" value="1"/>
</dbReference>
<dbReference type="CDD" id="cd01646">
    <property type="entry name" value="RT_Bac_retron_I"/>
    <property type="match status" value="1"/>
</dbReference>
<feature type="domain" description="Reverse transcriptase" evidence="1">
    <location>
        <begin position="71"/>
        <end position="367"/>
    </location>
</feature>